<evidence type="ECO:0000256" key="1">
    <source>
        <dbReference type="ARBA" id="ARBA00005417"/>
    </source>
</evidence>
<dbReference type="PANTHER" id="PTHR43335">
    <property type="entry name" value="ABC TRANSPORTER, ATP-BINDING PROTEIN"/>
    <property type="match status" value="1"/>
</dbReference>
<organism evidence="6 7">
    <name type="scientific">Kribbella caucasensis</name>
    <dbReference type="NCBI Taxonomy" id="2512215"/>
    <lineage>
        <taxon>Bacteria</taxon>
        <taxon>Bacillati</taxon>
        <taxon>Actinomycetota</taxon>
        <taxon>Actinomycetes</taxon>
        <taxon>Propionibacteriales</taxon>
        <taxon>Kribbellaceae</taxon>
        <taxon>Kribbella</taxon>
    </lineage>
</organism>
<dbReference type="Pfam" id="PF00005">
    <property type="entry name" value="ABC_tran"/>
    <property type="match status" value="1"/>
</dbReference>
<dbReference type="PROSITE" id="PS50893">
    <property type="entry name" value="ABC_TRANSPORTER_2"/>
    <property type="match status" value="1"/>
</dbReference>
<dbReference type="InterPro" id="IPR003593">
    <property type="entry name" value="AAA+_ATPase"/>
</dbReference>
<dbReference type="Proteomes" id="UP000295388">
    <property type="component" value="Unassembled WGS sequence"/>
</dbReference>
<name>A0A4R6K7Q1_9ACTN</name>
<keyword evidence="7" id="KW-1185">Reference proteome</keyword>
<dbReference type="RefSeq" id="WP_133803465.1">
    <property type="nucleotide sequence ID" value="NZ_SNWQ01000016.1"/>
</dbReference>
<dbReference type="SUPFAM" id="SSF52540">
    <property type="entry name" value="P-loop containing nucleoside triphosphate hydrolases"/>
    <property type="match status" value="1"/>
</dbReference>
<proteinExistence type="inferred from homology"/>
<comment type="caution">
    <text evidence="6">The sequence shown here is derived from an EMBL/GenBank/DDBJ whole genome shotgun (WGS) entry which is preliminary data.</text>
</comment>
<keyword evidence="3" id="KW-0547">Nucleotide-binding</keyword>
<dbReference type="EMBL" id="SNWQ01000016">
    <property type="protein sequence ID" value="TDO44391.1"/>
    <property type="molecule type" value="Genomic_DNA"/>
</dbReference>
<evidence type="ECO:0000259" key="5">
    <source>
        <dbReference type="PROSITE" id="PS50893"/>
    </source>
</evidence>
<dbReference type="InterPro" id="IPR027417">
    <property type="entry name" value="P-loop_NTPase"/>
</dbReference>
<dbReference type="SMART" id="SM00382">
    <property type="entry name" value="AAA"/>
    <property type="match status" value="1"/>
</dbReference>
<evidence type="ECO:0000256" key="3">
    <source>
        <dbReference type="ARBA" id="ARBA00022741"/>
    </source>
</evidence>
<evidence type="ECO:0000256" key="2">
    <source>
        <dbReference type="ARBA" id="ARBA00022448"/>
    </source>
</evidence>
<dbReference type="PANTHER" id="PTHR43335:SF11">
    <property type="entry name" value="ABC TRANSPORTER RELATED"/>
    <property type="match status" value="1"/>
</dbReference>
<dbReference type="InterPro" id="IPR003439">
    <property type="entry name" value="ABC_transporter-like_ATP-bd"/>
</dbReference>
<dbReference type="GO" id="GO:0005524">
    <property type="term" value="F:ATP binding"/>
    <property type="evidence" value="ECO:0007669"/>
    <property type="project" value="UniProtKB-KW"/>
</dbReference>
<dbReference type="OrthoDB" id="9804819at2"/>
<evidence type="ECO:0000256" key="4">
    <source>
        <dbReference type="ARBA" id="ARBA00022840"/>
    </source>
</evidence>
<reference evidence="6 7" key="1">
    <citation type="submission" date="2019-03" db="EMBL/GenBank/DDBJ databases">
        <title>Genomic Encyclopedia of Type Strains, Phase III (KMG-III): the genomes of soil and plant-associated and newly described type strains.</title>
        <authorList>
            <person name="Whitman W."/>
        </authorList>
    </citation>
    <scope>NUCLEOTIDE SEQUENCE [LARGE SCALE GENOMIC DNA]</scope>
    <source>
        <strain evidence="6 7">VKM Ac-2527</strain>
    </source>
</reference>
<comment type="similarity">
    <text evidence="1">Belongs to the ABC transporter superfamily.</text>
</comment>
<evidence type="ECO:0000313" key="6">
    <source>
        <dbReference type="EMBL" id="TDO44391.1"/>
    </source>
</evidence>
<dbReference type="AlphaFoldDB" id="A0A4R6K7Q1"/>
<feature type="domain" description="ABC transporter" evidence="5">
    <location>
        <begin position="7"/>
        <end position="237"/>
    </location>
</feature>
<keyword evidence="4 6" id="KW-0067">ATP-binding</keyword>
<protein>
    <submittedName>
        <fullName evidence="6">ABC-2 type transport system ATP-binding protein</fullName>
    </submittedName>
</protein>
<gene>
    <name evidence="6" type="ORF">EV643_116203</name>
</gene>
<accession>A0A4R6K7Q1</accession>
<dbReference type="GO" id="GO:0016887">
    <property type="term" value="F:ATP hydrolysis activity"/>
    <property type="evidence" value="ECO:0007669"/>
    <property type="project" value="InterPro"/>
</dbReference>
<evidence type="ECO:0000313" key="7">
    <source>
        <dbReference type="Proteomes" id="UP000295388"/>
    </source>
</evidence>
<dbReference type="Gene3D" id="3.40.50.300">
    <property type="entry name" value="P-loop containing nucleotide triphosphate hydrolases"/>
    <property type="match status" value="1"/>
</dbReference>
<sequence>MPGEVALEASGLRKSYGRLVAVESLELRVAAGTVLGVLGPNGAGKTTAIRMLTTILPPDSGSFTVAGVPHTRPTAIRRRVGVLPESAGYPLGQSGEEWLRYHAELFGRSRADARDTARRLLADVGLADRGPALIAGYSRGMRQRLGIARALVNDPDVVFLDEPTLGLDPMGQAQMLDLIGRISRERGATVFLSTHVLADVEQVCDRVVILNRGKVVAEGTVAEVVRQAAAPRHGQVKIPPELLDRALAALARTEVLAVANGGGRLGELELSMPAGLELEAAATQAIKSLLEAGVPVLGFTLEGGRLSDAFLAVTEEVS</sequence>
<keyword evidence="2" id="KW-0813">Transport</keyword>